<sequence length="529" mass="55278">MFSKTALLSSLFAAAATAQQVGTLTTETHPAMPIQSCTASGSCTTLNTAVTLDANWRWLHTTSGSTNCYNGNAWNTTLCPDGKTCAANCALDGADYPGTYGVTASGGALTLKFVTNGQYSKNIGSRMYLMASDTKYQMFKLLNKEFTFDVDVSNLPCGLNGALYLIEMDEDGGLSKFSTNKAGAKYGTGYCDTQCPHDIKFINGEANVDGWNPSSSDANAGSGKYGACCHEMDLWEANSVSAAYTPHVCTKDGPIRCSGTECGDGDDRYKGVCDKDGCDFNSYRMGDTSFYGKGLTVDTSKKFTVVTQFITADGTDTGKLSEIRRIYVQGGKVIKNSVSKVSGVTATDSITDKFCTEQKAAFGDQNVFGQMGGMAQMGGPIGRGMVLALSVWDDHAVNMLWLDSTFPTDKTGPGVARGTCAVTSGVPSDIEVSAASSSVTYSNIKFGKIGSTYTGSGTTNPSSSSVQSSTRGSTPSSTRSSASASSSSPATGGTVAKWGQCGGIGYSGATSCVSGSTCHKVNDYYSQCY</sequence>
<name>A0A1Y1ZMC1_9PLEO</name>
<protein>
    <recommendedName>
        <fullName evidence="11">Glucanase</fullName>
        <ecNumber evidence="11">3.2.1.-</ecNumber>
    </recommendedName>
</protein>
<reference evidence="15 16" key="1">
    <citation type="submission" date="2016-07" db="EMBL/GenBank/DDBJ databases">
        <title>Pervasive Adenine N6-methylation of Active Genes in Fungi.</title>
        <authorList>
            <consortium name="DOE Joint Genome Institute"/>
            <person name="Mondo S.J."/>
            <person name="Dannebaum R.O."/>
            <person name="Kuo R.C."/>
            <person name="Labutti K."/>
            <person name="Haridas S."/>
            <person name="Kuo A."/>
            <person name="Salamov A."/>
            <person name="Ahrendt S.R."/>
            <person name="Lipzen A."/>
            <person name="Sullivan W."/>
            <person name="Andreopoulos W.B."/>
            <person name="Clum A."/>
            <person name="Lindquist E."/>
            <person name="Daum C."/>
            <person name="Ramamoorthy G.K."/>
            <person name="Gryganskyi A."/>
            <person name="Culley D."/>
            <person name="Magnuson J.K."/>
            <person name="James T.Y."/>
            <person name="O'Malley M.A."/>
            <person name="Stajich J.E."/>
            <person name="Spatafora J.W."/>
            <person name="Visel A."/>
            <person name="Grigoriev I.V."/>
        </authorList>
    </citation>
    <scope>NUCLEOTIDE SEQUENCE [LARGE SCALE GENOMIC DNA]</scope>
    <source>
        <strain evidence="15 16">CBS 115471</strain>
    </source>
</reference>
<comment type="catalytic activity">
    <reaction evidence="1">
        <text>Hydrolysis of (1-&gt;4)-beta-D-glucosidic linkages in cellulose and cellotetraose, releasing cellobiose from the non-reducing ends of the chains.</text>
        <dbReference type="EC" id="3.2.1.91"/>
    </reaction>
</comment>
<dbReference type="AlphaFoldDB" id="A0A1Y1ZMC1"/>
<dbReference type="OrthoDB" id="412382at2759"/>
<evidence type="ECO:0000256" key="2">
    <source>
        <dbReference type="ARBA" id="ARBA00006044"/>
    </source>
</evidence>
<evidence type="ECO:0000256" key="8">
    <source>
        <dbReference type="ARBA" id="ARBA00023277"/>
    </source>
</evidence>
<dbReference type="InterPro" id="IPR035971">
    <property type="entry name" value="CBD_sf"/>
</dbReference>
<evidence type="ECO:0000256" key="9">
    <source>
        <dbReference type="ARBA" id="ARBA00023295"/>
    </source>
</evidence>
<feature type="chain" id="PRO_5010989669" description="Glucanase" evidence="13">
    <location>
        <begin position="19"/>
        <end position="529"/>
    </location>
</feature>
<evidence type="ECO:0000256" key="7">
    <source>
        <dbReference type="ARBA" id="ARBA00023180"/>
    </source>
</evidence>
<evidence type="ECO:0000256" key="1">
    <source>
        <dbReference type="ARBA" id="ARBA00001641"/>
    </source>
</evidence>
<dbReference type="STRING" id="1231657.A0A1Y1ZMC1"/>
<keyword evidence="3 13" id="KW-0732">Signal</keyword>
<gene>
    <name evidence="15" type="ORF">BCR34DRAFT_624809</name>
</gene>
<dbReference type="InterPro" id="IPR000254">
    <property type="entry name" value="CBD"/>
</dbReference>
<dbReference type="Pfam" id="PF00840">
    <property type="entry name" value="Glyco_hydro_7"/>
    <property type="match status" value="1"/>
</dbReference>
<dbReference type="Pfam" id="PF00734">
    <property type="entry name" value="CBM_1"/>
    <property type="match status" value="1"/>
</dbReference>
<dbReference type="SMR" id="A0A1Y1ZMC1"/>
<dbReference type="InterPro" id="IPR013320">
    <property type="entry name" value="ConA-like_dom_sf"/>
</dbReference>
<keyword evidence="16" id="KW-1185">Reference proteome</keyword>
<evidence type="ECO:0000256" key="6">
    <source>
        <dbReference type="ARBA" id="ARBA00023157"/>
    </source>
</evidence>
<keyword evidence="10 11" id="KW-0624">Polysaccharide degradation</keyword>
<evidence type="ECO:0000256" key="11">
    <source>
        <dbReference type="RuleBase" id="RU361164"/>
    </source>
</evidence>
<feature type="region of interest" description="Disordered" evidence="12">
    <location>
        <begin position="455"/>
        <end position="492"/>
    </location>
</feature>
<dbReference type="InterPro" id="IPR037019">
    <property type="entry name" value="Glyco_hydro_7_sf"/>
</dbReference>
<evidence type="ECO:0000256" key="13">
    <source>
        <dbReference type="SAM" id="SignalP"/>
    </source>
</evidence>
<dbReference type="PANTHER" id="PTHR33753:SF2">
    <property type="entry name" value="GLYCOSIDE HYDROLASE FAMILY 7 PROTEIN"/>
    <property type="match status" value="1"/>
</dbReference>
<evidence type="ECO:0000256" key="12">
    <source>
        <dbReference type="SAM" id="MobiDB-lite"/>
    </source>
</evidence>
<dbReference type="Gene3D" id="2.70.100.10">
    <property type="entry name" value="Glycoside hydrolase, family 7, domain"/>
    <property type="match status" value="1"/>
</dbReference>
<keyword evidence="9 11" id="KW-0326">Glycosidase</keyword>
<comment type="caution">
    <text evidence="15">The sequence shown here is derived from an EMBL/GenBank/DDBJ whole genome shotgun (WGS) entry which is preliminary data.</text>
</comment>
<evidence type="ECO:0000256" key="3">
    <source>
        <dbReference type="ARBA" id="ARBA00022729"/>
    </source>
</evidence>
<feature type="signal peptide" evidence="13">
    <location>
        <begin position="1"/>
        <end position="18"/>
    </location>
</feature>
<feature type="domain" description="CBM1" evidence="14">
    <location>
        <begin position="493"/>
        <end position="529"/>
    </location>
</feature>
<evidence type="ECO:0000259" key="14">
    <source>
        <dbReference type="PROSITE" id="PS51164"/>
    </source>
</evidence>
<dbReference type="Proteomes" id="UP000193144">
    <property type="component" value="Unassembled WGS sequence"/>
</dbReference>
<keyword evidence="4 11" id="KW-0378">Hydrolase</keyword>
<dbReference type="EMBL" id="MCFA01000061">
    <property type="protein sequence ID" value="ORY11399.1"/>
    <property type="molecule type" value="Genomic_DNA"/>
</dbReference>
<evidence type="ECO:0000256" key="5">
    <source>
        <dbReference type="ARBA" id="ARBA00023001"/>
    </source>
</evidence>
<accession>A0A1Y1ZMC1</accession>
<evidence type="ECO:0000256" key="10">
    <source>
        <dbReference type="ARBA" id="ARBA00023326"/>
    </source>
</evidence>
<dbReference type="SMART" id="SM00236">
    <property type="entry name" value="fCBD"/>
    <property type="match status" value="1"/>
</dbReference>
<keyword evidence="6" id="KW-1015">Disulfide bond</keyword>
<organism evidence="15 16">
    <name type="scientific">Clohesyomyces aquaticus</name>
    <dbReference type="NCBI Taxonomy" id="1231657"/>
    <lineage>
        <taxon>Eukaryota</taxon>
        <taxon>Fungi</taxon>
        <taxon>Dikarya</taxon>
        <taxon>Ascomycota</taxon>
        <taxon>Pezizomycotina</taxon>
        <taxon>Dothideomycetes</taxon>
        <taxon>Pleosporomycetidae</taxon>
        <taxon>Pleosporales</taxon>
        <taxon>Lindgomycetaceae</taxon>
        <taxon>Clohesyomyces</taxon>
    </lineage>
</organism>
<dbReference type="FunFam" id="2.70.100.10:FF:000001">
    <property type="entry name" value="Glucanase"/>
    <property type="match status" value="1"/>
</dbReference>
<dbReference type="InterPro" id="IPR001722">
    <property type="entry name" value="Glyco_hydro_7"/>
</dbReference>
<dbReference type="PROSITE" id="PS51164">
    <property type="entry name" value="CBM1_2"/>
    <property type="match status" value="1"/>
</dbReference>
<comment type="similarity">
    <text evidence="2 11">Belongs to the glycosyl hydrolase 7 (cellulase C) family.</text>
</comment>
<dbReference type="PROSITE" id="PS00562">
    <property type="entry name" value="CBM1_1"/>
    <property type="match status" value="1"/>
</dbReference>
<dbReference type="CDD" id="cd07999">
    <property type="entry name" value="GH7_CBH_EG"/>
    <property type="match status" value="1"/>
</dbReference>
<dbReference type="PANTHER" id="PTHR33753">
    <property type="entry name" value="1,4-BETA-D-GLUCAN CELLOBIOHYDROLASE B"/>
    <property type="match status" value="1"/>
</dbReference>
<dbReference type="SUPFAM" id="SSF57180">
    <property type="entry name" value="Cellulose-binding domain"/>
    <property type="match status" value="1"/>
</dbReference>
<evidence type="ECO:0000256" key="4">
    <source>
        <dbReference type="ARBA" id="ARBA00022801"/>
    </source>
</evidence>
<dbReference type="GO" id="GO:0016162">
    <property type="term" value="F:cellulose 1,4-beta-cellobiosidase activity"/>
    <property type="evidence" value="ECO:0007669"/>
    <property type="project" value="UniProtKB-EC"/>
</dbReference>
<dbReference type="GO" id="GO:0030248">
    <property type="term" value="F:cellulose binding"/>
    <property type="evidence" value="ECO:0007669"/>
    <property type="project" value="InterPro"/>
</dbReference>
<dbReference type="GO" id="GO:0030245">
    <property type="term" value="P:cellulose catabolic process"/>
    <property type="evidence" value="ECO:0007669"/>
    <property type="project" value="UniProtKB-KW"/>
</dbReference>
<dbReference type="GO" id="GO:0005576">
    <property type="term" value="C:extracellular region"/>
    <property type="evidence" value="ECO:0007669"/>
    <property type="project" value="InterPro"/>
</dbReference>
<keyword evidence="5 11" id="KW-0136">Cellulose degradation</keyword>
<dbReference type="EC" id="3.2.1.-" evidence="11"/>
<dbReference type="PRINTS" id="PR00734">
    <property type="entry name" value="GLHYDRLASE7"/>
</dbReference>
<proteinExistence type="inferred from homology"/>
<evidence type="ECO:0000313" key="16">
    <source>
        <dbReference type="Proteomes" id="UP000193144"/>
    </source>
</evidence>
<keyword evidence="7" id="KW-0325">Glycoprotein</keyword>
<dbReference type="SUPFAM" id="SSF49899">
    <property type="entry name" value="Concanavalin A-like lectins/glucanases"/>
    <property type="match status" value="1"/>
</dbReference>
<evidence type="ECO:0000313" key="15">
    <source>
        <dbReference type="EMBL" id="ORY11399.1"/>
    </source>
</evidence>
<keyword evidence="8" id="KW-0119">Carbohydrate metabolism</keyword>